<sequence>MEQFSGTKIRPDVVITGEAIALLVQPASLFLRVAAAIVDAIVVILGMIITYEILFLIMELRGDGDEIPFFSNEAQVAAFISIVTAVWLFLVPMLVETLTRGKSLGRFIVGTRIVRDDGGPITLRHAFVRTLIGLGELWMTMGAGAIIAAWTNRRGKRIGDIFAGTYAVSEASGVTRRPLLLAPELADWAGDANVGELDGVTTVAARRFLQSATKMDPIHRQRTAQALATALVNRVYPPPPPGTDPERFIAAVLVLRRDAEYRTNTAIQARLEQRLSAVSGSRYGI</sequence>
<dbReference type="PANTHER" id="PTHR38480">
    <property type="entry name" value="SLR0254 PROTEIN"/>
    <property type="match status" value="1"/>
</dbReference>
<dbReference type="AlphaFoldDB" id="A0A2X2YMZ3"/>
<feature type="transmembrane region" description="Helical" evidence="5">
    <location>
        <begin position="29"/>
        <end position="55"/>
    </location>
</feature>
<feature type="domain" description="RDD" evidence="6">
    <location>
        <begin position="27"/>
        <end position="164"/>
    </location>
</feature>
<evidence type="ECO:0000256" key="4">
    <source>
        <dbReference type="ARBA" id="ARBA00023136"/>
    </source>
</evidence>
<evidence type="ECO:0000256" key="3">
    <source>
        <dbReference type="ARBA" id="ARBA00022989"/>
    </source>
</evidence>
<comment type="subcellular location">
    <subcellularLocation>
        <location evidence="1">Membrane</location>
        <topology evidence="1">Multi-pass membrane protein</topology>
    </subcellularLocation>
</comment>
<feature type="transmembrane region" description="Helical" evidence="5">
    <location>
        <begin position="76"/>
        <end position="95"/>
    </location>
</feature>
<feature type="transmembrane region" description="Helical" evidence="5">
    <location>
        <begin position="126"/>
        <end position="150"/>
    </location>
</feature>
<keyword evidence="3 5" id="KW-1133">Transmembrane helix</keyword>
<proteinExistence type="predicted"/>
<dbReference type="GeneID" id="55565214"/>
<evidence type="ECO:0000256" key="5">
    <source>
        <dbReference type="SAM" id="Phobius"/>
    </source>
</evidence>
<evidence type="ECO:0000256" key="2">
    <source>
        <dbReference type="ARBA" id="ARBA00022692"/>
    </source>
</evidence>
<keyword evidence="4 5" id="KW-0472">Membrane</keyword>
<dbReference type="OMA" id="FWAFRNI"/>
<dbReference type="GO" id="GO:0016020">
    <property type="term" value="C:membrane"/>
    <property type="evidence" value="ECO:0007669"/>
    <property type="project" value="UniProtKB-SubCell"/>
</dbReference>
<reference evidence="7 8" key="1">
    <citation type="submission" date="2018-06" db="EMBL/GenBank/DDBJ databases">
        <authorList>
            <consortium name="Pathogen Informatics"/>
            <person name="Doyle S."/>
        </authorList>
    </citation>
    <scope>NUCLEOTIDE SEQUENCE [LARGE SCALE GENOMIC DNA]</scope>
    <source>
        <strain evidence="7 8">NCTC11820</strain>
    </source>
</reference>
<evidence type="ECO:0000259" key="6">
    <source>
        <dbReference type="Pfam" id="PF06271"/>
    </source>
</evidence>
<accession>A0A2X2YMZ3</accession>
<evidence type="ECO:0000313" key="7">
    <source>
        <dbReference type="EMBL" id="SQB65444.1"/>
    </source>
</evidence>
<evidence type="ECO:0000256" key="1">
    <source>
        <dbReference type="ARBA" id="ARBA00004141"/>
    </source>
</evidence>
<dbReference type="Proteomes" id="UP000250245">
    <property type="component" value="Unassembled WGS sequence"/>
</dbReference>
<dbReference type="EMBL" id="UASJ01000001">
    <property type="protein sequence ID" value="SQB65444.1"/>
    <property type="molecule type" value="Genomic_DNA"/>
</dbReference>
<dbReference type="RefSeq" id="WP_013189123.1">
    <property type="nucleotide sequence ID" value="NZ_CAMYEK010000008.1"/>
</dbReference>
<gene>
    <name evidence="7" type="ORF">NCTC11820_01511</name>
</gene>
<organism evidence="7 8">
    <name type="scientific">Mobiluncus curtisii</name>
    <dbReference type="NCBI Taxonomy" id="2051"/>
    <lineage>
        <taxon>Bacteria</taxon>
        <taxon>Bacillati</taxon>
        <taxon>Actinomycetota</taxon>
        <taxon>Actinomycetes</taxon>
        <taxon>Actinomycetales</taxon>
        <taxon>Actinomycetaceae</taxon>
        <taxon>Mobiluncus</taxon>
    </lineage>
</organism>
<dbReference type="InterPro" id="IPR010432">
    <property type="entry name" value="RDD"/>
</dbReference>
<dbReference type="PANTHER" id="PTHR38480:SF1">
    <property type="entry name" value="SLR0254 PROTEIN"/>
    <property type="match status" value="1"/>
</dbReference>
<evidence type="ECO:0000313" key="8">
    <source>
        <dbReference type="Proteomes" id="UP000250245"/>
    </source>
</evidence>
<protein>
    <submittedName>
        <fullName evidence="7">RDD family</fullName>
    </submittedName>
</protein>
<name>A0A2X2YMZ3_9ACTO</name>
<dbReference type="Pfam" id="PF06271">
    <property type="entry name" value="RDD"/>
    <property type="match status" value="1"/>
</dbReference>
<keyword evidence="2 5" id="KW-0812">Transmembrane</keyword>